<reference evidence="4" key="4">
    <citation type="journal article" date="2015" name="G3 (Bethesda)">
        <title>Genome sequences of three phytopathogenic species of the Magnaporthaceae family of fungi.</title>
        <authorList>
            <person name="Okagaki L.H."/>
            <person name="Nunes C.C."/>
            <person name="Sailsbery J."/>
            <person name="Clay B."/>
            <person name="Brown D."/>
            <person name="John T."/>
            <person name="Oh Y."/>
            <person name="Young N."/>
            <person name="Fitzgerald M."/>
            <person name="Haas B.J."/>
            <person name="Zeng Q."/>
            <person name="Young S."/>
            <person name="Adiconis X."/>
            <person name="Fan L."/>
            <person name="Levin J.Z."/>
            <person name="Mitchell T.K."/>
            <person name="Okubara P.A."/>
            <person name="Farman M.L."/>
            <person name="Kohn L.M."/>
            <person name="Birren B."/>
            <person name="Ma L.-J."/>
            <person name="Dean R.A."/>
        </authorList>
    </citation>
    <scope>NUCLEOTIDE SEQUENCE</scope>
    <source>
        <strain evidence="4">R3-111a-1</strain>
    </source>
</reference>
<dbReference type="FunCoup" id="J3NG31">
    <property type="interactions" value="672"/>
</dbReference>
<evidence type="ECO:0000313" key="4">
    <source>
        <dbReference type="EnsemblFungi" id="EJT80221"/>
    </source>
</evidence>
<dbReference type="VEuPathDB" id="FungiDB:GGTG_00224"/>
<dbReference type="eggNOG" id="KOG1203">
    <property type="taxonomic scope" value="Eukaryota"/>
</dbReference>
<dbReference type="EMBL" id="GL385395">
    <property type="protein sequence ID" value="EJT80221.1"/>
    <property type="molecule type" value="Genomic_DNA"/>
</dbReference>
<dbReference type="GeneID" id="20340682"/>
<reference evidence="3" key="2">
    <citation type="submission" date="2010-07" db="EMBL/GenBank/DDBJ databases">
        <authorList>
            <consortium name="The Broad Institute Genome Sequencing Platform"/>
            <consortium name="Broad Institute Genome Sequencing Center for Infectious Disease"/>
            <person name="Ma L.-J."/>
            <person name="Dead R."/>
            <person name="Young S."/>
            <person name="Zeng Q."/>
            <person name="Koehrsen M."/>
            <person name="Alvarado L."/>
            <person name="Berlin A."/>
            <person name="Chapman S.B."/>
            <person name="Chen Z."/>
            <person name="Freedman E."/>
            <person name="Gellesch M."/>
            <person name="Goldberg J."/>
            <person name="Griggs A."/>
            <person name="Gujja S."/>
            <person name="Heilman E.R."/>
            <person name="Heiman D."/>
            <person name="Hepburn T."/>
            <person name="Howarth C."/>
            <person name="Jen D."/>
            <person name="Larson L."/>
            <person name="Mehta T."/>
            <person name="Neiman D."/>
            <person name="Pearson M."/>
            <person name="Roberts A."/>
            <person name="Saif S."/>
            <person name="Shea T."/>
            <person name="Shenoy N."/>
            <person name="Sisk P."/>
            <person name="Stolte C."/>
            <person name="Sykes S."/>
            <person name="Walk T."/>
            <person name="White J."/>
            <person name="Yandava C."/>
            <person name="Haas B."/>
            <person name="Nusbaum C."/>
            <person name="Birren B."/>
        </authorList>
    </citation>
    <scope>NUCLEOTIDE SEQUENCE</scope>
    <source>
        <strain evidence="3">R3-111a-1</strain>
    </source>
</reference>
<dbReference type="OrthoDB" id="10254604at2759"/>
<reference evidence="4" key="5">
    <citation type="submission" date="2018-04" db="UniProtKB">
        <authorList>
            <consortium name="EnsemblFungi"/>
        </authorList>
    </citation>
    <scope>IDENTIFICATION</scope>
    <source>
        <strain evidence="4">R3-111a-1</strain>
    </source>
</reference>
<evidence type="ECO:0000313" key="3">
    <source>
        <dbReference type="EMBL" id="EJT80221.1"/>
    </source>
</evidence>
<evidence type="ECO:0000259" key="2">
    <source>
        <dbReference type="Pfam" id="PF13460"/>
    </source>
</evidence>
<organism evidence="3">
    <name type="scientific">Gaeumannomyces tritici (strain R3-111a-1)</name>
    <name type="common">Wheat and barley take-all root rot fungus</name>
    <name type="synonym">Gaeumannomyces graminis var. tritici</name>
    <dbReference type="NCBI Taxonomy" id="644352"/>
    <lineage>
        <taxon>Eukaryota</taxon>
        <taxon>Fungi</taxon>
        <taxon>Dikarya</taxon>
        <taxon>Ascomycota</taxon>
        <taxon>Pezizomycotina</taxon>
        <taxon>Sordariomycetes</taxon>
        <taxon>Sordariomycetidae</taxon>
        <taxon>Magnaporthales</taxon>
        <taxon>Magnaporthaceae</taxon>
        <taxon>Gaeumannomyces</taxon>
    </lineage>
</organism>
<dbReference type="HOGENOM" id="CLU_025711_1_3_1"/>
<reference evidence="3" key="3">
    <citation type="submission" date="2010-09" db="EMBL/GenBank/DDBJ databases">
        <title>Annotation of Gaeumannomyces graminis var. tritici R3-111a-1.</title>
        <authorList>
            <consortium name="The Broad Institute Genome Sequencing Platform"/>
            <person name="Ma L.-J."/>
            <person name="Dead R."/>
            <person name="Young S.K."/>
            <person name="Zeng Q."/>
            <person name="Gargeya S."/>
            <person name="Fitzgerald M."/>
            <person name="Haas B."/>
            <person name="Abouelleil A."/>
            <person name="Alvarado L."/>
            <person name="Arachchi H.M."/>
            <person name="Berlin A."/>
            <person name="Brown A."/>
            <person name="Chapman S.B."/>
            <person name="Chen Z."/>
            <person name="Dunbar C."/>
            <person name="Freedman E."/>
            <person name="Gearin G."/>
            <person name="Gellesch M."/>
            <person name="Goldberg J."/>
            <person name="Griggs A."/>
            <person name="Gujja S."/>
            <person name="Heiman D."/>
            <person name="Howarth C."/>
            <person name="Larson L."/>
            <person name="Lui A."/>
            <person name="MacDonald P.J.P."/>
            <person name="Mehta T."/>
            <person name="Montmayeur A."/>
            <person name="Murphy C."/>
            <person name="Neiman D."/>
            <person name="Pearson M."/>
            <person name="Priest M."/>
            <person name="Roberts A."/>
            <person name="Saif S."/>
            <person name="Shea T."/>
            <person name="Shenoy N."/>
            <person name="Sisk P."/>
            <person name="Stolte C."/>
            <person name="Sykes S."/>
            <person name="Yandava C."/>
            <person name="Wortman J."/>
            <person name="Nusbaum C."/>
            <person name="Birren B."/>
        </authorList>
    </citation>
    <scope>NUCLEOTIDE SEQUENCE</scope>
    <source>
        <strain evidence="3">R3-111a-1</strain>
    </source>
</reference>
<dbReference type="AlphaFoldDB" id="J3NG31"/>
<dbReference type="STRING" id="644352.J3NG31"/>
<protein>
    <recommendedName>
        <fullName evidence="2">NAD(P)-binding domain-containing protein</fullName>
    </recommendedName>
</protein>
<dbReference type="RefSeq" id="XP_009216230.1">
    <property type="nucleotide sequence ID" value="XM_009217966.1"/>
</dbReference>
<keyword evidence="5" id="KW-1185">Reference proteome</keyword>
<dbReference type="InterPro" id="IPR036291">
    <property type="entry name" value="NAD(P)-bd_dom_sf"/>
</dbReference>
<proteinExistence type="inferred from homology"/>
<gene>
    <name evidence="4" type="primary">20340682</name>
    <name evidence="3" type="ORF">GGTG_00224</name>
</gene>
<reference evidence="5" key="1">
    <citation type="submission" date="2010-07" db="EMBL/GenBank/DDBJ databases">
        <title>The genome sequence of Gaeumannomyces graminis var. tritici strain R3-111a-1.</title>
        <authorList>
            <consortium name="The Broad Institute Genome Sequencing Platform"/>
            <person name="Ma L.-J."/>
            <person name="Dead R."/>
            <person name="Young S."/>
            <person name="Zeng Q."/>
            <person name="Koehrsen M."/>
            <person name="Alvarado L."/>
            <person name="Berlin A."/>
            <person name="Chapman S.B."/>
            <person name="Chen Z."/>
            <person name="Freedman E."/>
            <person name="Gellesch M."/>
            <person name="Goldberg J."/>
            <person name="Griggs A."/>
            <person name="Gujja S."/>
            <person name="Heilman E.R."/>
            <person name="Heiman D."/>
            <person name="Hepburn T."/>
            <person name="Howarth C."/>
            <person name="Jen D."/>
            <person name="Larson L."/>
            <person name="Mehta T."/>
            <person name="Neiman D."/>
            <person name="Pearson M."/>
            <person name="Roberts A."/>
            <person name="Saif S."/>
            <person name="Shea T."/>
            <person name="Shenoy N."/>
            <person name="Sisk P."/>
            <person name="Stolte C."/>
            <person name="Sykes S."/>
            <person name="Walk T."/>
            <person name="White J."/>
            <person name="Yandava C."/>
            <person name="Haas B."/>
            <person name="Nusbaum C."/>
            <person name="Birren B."/>
        </authorList>
    </citation>
    <scope>NUCLEOTIDE SEQUENCE [LARGE SCALE GENOMIC DNA]</scope>
    <source>
        <strain evidence="5">R3-111a-1</strain>
    </source>
</reference>
<evidence type="ECO:0000313" key="5">
    <source>
        <dbReference type="Proteomes" id="UP000006039"/>
    </source>
</evidence>
<dbReference type="SUPFAM" id="SSF51735">
    <property type="entry name" value="NAD(P)-binding Rossmann-fold domains"/>
    <property type="match status" value="1"/>
</dbReference>
<dbReference type="Pfam" id="PF13460">
    <property type="entry name" value="NAD_binding_10"/>
    <property type="match status" value="1"/>
</dbReference>
<feature type="domain" description="NAD(P)-binding" evidence="2">
    <location>
        <begin position="8"/>
        <end position="239"/>
    </location>
</feature>
<dbReference type="PANTHER" id="PTHR15020:SF50">
    <property type="entry name" value="UPF0659 PROTEIN YMR090W"/>
    <property type="match status" value="1"/>
</dbReference>
<name>J3NG31_GAET3</name>
<dbReference type="EnsemblFungi" id="EJT80221">
    <property type="protein sequence ID" value="EJT80221"/>
    <property type="gene ID" value="GGTG_00224"/>
</dbReference>
<sequence length="275" mass="28628">MPTTLILGGAGKLARQLTAQLLAQDPPHAVHSLIRAGADPSQADDLRRLGVRSVIALDLETCTVADLAAAIRAADPVPEVVVWCAGAPFGADPGRIDAVDHLAAVKAMDACAQVVVAENQAAAAAKRFVSVSMLDLRDREHKPVPPWYTPDDVAGSDRLWGGPMGAWARAKLAADAELCRGNDRRGLDFTVVRPGGLGPAEDAKGTVAAGRVPGCLSAAGRRTVSRADVAAVLVECVRDRAAVGLAFDVVGGDEPVADAVTRVARDKEDTFQGFY</sequence>
<dbReference type="Gene3D" id="3.40.50.720">
    <property type="entry name" value="NAD(P)-binding Rossmann-like Domain"/>
    <property type="match status" value="1"/>
</dbReference>
<evidence type="ECO:0000256" key="1">
    <source>
        <dbReference type="ARBA" id="ARBA00038376"/>
    </source>
</evidence>
<dbReference type="PANTHER" id="PTHR15020">
    <property type="entry name" value="FLAVIN REDUCTASE-RELATED"/>
    <property type="match status" value="1"/>
</dbReference>
<comment type="similarity">
    <text evidence="1">Belongs to the avfA family.</text>
</comment>
<accession>J3NG31</accession>
<dbReference type="Proteomes" id="UP000006039">
    <property type="component" value="Unassembled WGS sequence"/>
</dbReference>
<dbReference type="InterPro" id="IPR016040">
    <property type="entry name" value="NAD(P)-bd_dom"/>
</dbReference>